<proteinExistence type="predicted"/>
<accession>A0A0F9E114</accession>
<sequence length="96" mass="10971">MSSGAFDNYIQPGMNITKCEFCGYDRKGRVDEDGGNVFIPVSMDRYESVRHDGYWEVDAKCTKGHTTRIKFVHPLGPQTDDAAIRKIQEQFGRYFA</sequence>
<gene>
    <name evidence="1" type="ORF">LCGC14_2132400</name>
</gene>
<dbReference type="AlphaFoldDB" id="A0A0F9E114"/>
<organism evidence="1">
    <name type="scientific">marine sediment metagenome</name>
    <dbReference type="NCBI Taxonomy" id="412755"/>
    <lineage>
        <taxon>unclassified sequences</taxon>
        <taxon>metagenomes</taxon>
        <taxon>ecological metagenomes</taxon>
    </lineage>
</organism>
<dbReference type="EMBL" id="LAZR01026775">
    <property type="protein sequence ID" value="KKL67699.1"/>
    <property type="molecule type" value="Genomic_DNA"/>
</dbReference>
<comment type="caution">
    <text evidence="1">The sequence shown here is derived from an EMBL/GenBank/DDBJ whole genome shotgun (WGS) entry which is preliminary data.</text>
</comment>
<reference evidence="1" key="1">
    <citation type="journal article" date="2015" name="Nature">
        <title>Complex archaea that bridge the gap between prokaryotes and eukaryotes.</title>
        <authorList>
            <person name="Spang A."/>
            <person name="Saw J.H."/>
            <person name="Jorgensen S.L."/>
            <person name="Zaremba-Niedzwiedzka K."/>
            <person name="Martijn J."/>
            <person name="Lind A.E."/>
            <person name="van Eijk R."/>
            <person name="Schleper C."/>
            <person name="Guy L."/>
            <person name="Ettema T.J."/>
        </authorList>
    </citation>
    <scope>NUCLEOTIDE SEQUENCE</scope>
</reference>
<evidence type="ECO:0000313" key="1">
    <source>
        <dbReference type="EMBL" id="KKL67699.1"/>
    </source>
</evidence>
<protein>
    <submittedName>
        <fullName evidence="1">Uncharacterized protein</fullName>
    </submittedName>
</protein>
<name>A0A0F9E114_9ZZZZ</name>